<evidence type="ECO:0000313" key="2">
    <source>
        <dbReference type="EMBL" id="GAA51890.1"/>
    </source>
</evidence>
<proteinExistence type="predicted"/>
<dbReference type="PROSITE" id="PS50835">
    <property type="entry name" value="IG_LIKE"/>
    <property type="match status" value="1"/>
</dbReference>
<dbReference type="InterPro" id="IPR007110">
    <property type="entry name" value="Ig-like_dom"/>
</dbReference>
<dbReference type="InterPro" id="IPR013783">
    <property type="entry name" value="Ig-like_fold"/>
</dbReference>
<evidence type="ECO:0000313" key="3">
    <source>
        <dbReference type="Proteomes" id="UP000008909"/>
    </source>
</evidence>
<keyword evidence="3" id="KW-1185">Reference proteome</keyword>
<organism evidence="2 3">
    <name type="scientific">Clonorchis sinensis</name>
    <name type="common">Chinese liver fluke</name>
    <dbReference type="NCBI Taxonomy" id="79923"/>
    <lineage>
        <taxon>Eukaryota</taxon>
        <taxon>Metazoa</taxon>
        <taxon>Spiralia</taxon>
        <taxon>Lophotrochozoa</taxon>
        <taxon>Platyhelminthes</taxon>
        <taxon>Trematoda</taxon>
        <taxon>Digenea</taxon>
        <taxon>Opisthorchiida</taxon>
        <taxon>Opisthorchiata</taxon>
        <taxon>Opisthorchiidae</taxon>
        <taxon>Clonorchis</taxon>
    </lineage>
</organism>
<gene>
    <name evidence="2" type="ORF">CLF_106970</name>
</gene>
<feature type="domain" description="Ig-like" evidence="1">
    <location>
        <begin position="194"/>
        <end position="286"/>
    </location>
</feature>
<sequence>MKDKMKFKISSGERRRKAYCITGLGFFWKETIFGNHDIQKVVSRLIDAKHEVRDSIGPRVLSLREISTSQWKRLRSSKVISRQLPDSLTENILKMTVRRCERCDWCARPIERRPSNCPGCDDRSTRQSGLPSQGRIMKKVSCHPTCKTKDNVQLALELAGNCWSEAFAQLQMKAKCNVRSILTDCFQYTVNTSPRIRTSTENNHWYLITVAYPLQMRPLYHADQLEADENNDVLLTCRVRGRPTPLISWYHNDTEIKAPWKPGSRYGIIQQSQAMETTLFKGHLNCGCFSICEDAMRNVVKSNARDTRKTDE</sequence>
<dbReference type="EMBL" id="DF143212">
    <property type="protein sequence ID" value="GAA51890.1"/>
    <property type="molecule type" value="Genomic_DNA"/>
</dbReference>
<reference evidence="2" key="1">
    <citation type="journal article" date="2011" name="Genome Biol.">
        <title>The draft genome of the carcinogenic human liver fluke Clonorchis sinensis.</title>
        <authorList>
            <person name="Wang X."/>
            <person name="Chen W."/>
            <person name="Huang Y."/>
            <person name="Sun J."/>
            <person name="Men J."/>
            <person name="Liu H."/>
            <person name="Luo F."/>
            <person name="Guo L."/>
            <person name="Lv X."/>
            <person name="Deng C."/>
            <person name="Zhou C."/>
            <person name="Fan Y."/>
            <person name="Li X."/>
            <person name="Huang L."/>
            <person name="Hu Y."/>
            <person name="Liang C."/>
            <person name="Hu X."/>
            <person name="Xu J."/>
            <person name="Yu X."/>
        </authorList>
    </citation>
    <scope>NUCLEOTIDE SEQUENCE [LARGE SCALE GENOMIC DNA]</scope>
    <source>
        <strain evidence="2">Henan</strain>
    </source>
</reference>
<dbReference type="SUPFAM" id="SSF48726">
    <property type="entry name" value="Immunoglobulin"/>
    <property type="match status" value="1"/>
</dbReference>
<name>G7YG07_CLOSI</name>
<accession>G7YG07</accession>
<dbReference type="Gene3D" id="2.60.40.10">
    <property type="entry name" value="Immunoglobulins"/>
    <property type="match status" value="1"/>
</dbReference>
<dbReference type="AlphaFoldDB" id="G7YG07"/>
<dbReference type="Pfam" id="PF07679">
    <property type="entry name" value="I-set"/>
    <property type="match status" value="1"/>
</dbReference>
<dbReference type="InterPro" id="IPR036179">
    <property type="entry name" value="Ig-like_dom_sf"/>
</dbReference>
<dbReference type="InterPro" id="IPR013098">
    <property type="entry name" value="Ig_I-set"/>
</dbReference>
<evidence type="ECO:0000259" key="1">
    <source>
        <dbReference type="PROSITE" id="PS50835"/>
    </source>
</evidence>
<reference key="2">
    <citation type="submission" date="2011-10" db="EMBL/GenBank/DDBJ databases">
        <title>The genome and transcriptome sequence of Clonorchis sinensis provide insights into the carcinogenic liver fluke.</title>
        <authorList>
            <person name="Wang X."/>
            <person name="Huang Y."/>
            <person name="Chen W."/>
            <person name="Liu H."/>
            <person name="Guo L."/>
            <person name="Chen Y."/>
            <person name="Luo F."/>
            <person name="Zhou W."/>
            <person name="Sun J."/>
            <person name="Mao Q."/>
            <person name="Liang P."/>
            <person name="Zhou C."/>
            <person name="Tian Y."/>
            <person name="Men J."/>
            <person name="Lv X."/>
            <person name="Huang L."/>
            <person name="Zhou J."/>
            <person name="Hu Y."/>
            <person name="Li R."/>
            <person name="Zhang F."/>
            <person name="Lei H."/>
            <person name="Li X."/>
            <person name="Hu X."/>
            <person name="Liang C."/>
            <person name="Xu J."/>
            <person name="Wu Z."/>
            <person name="Yu X."/>
        </authorList>
    </citation>
    <scope>NUCLEOTIDE SEQUENCE</scope>
    <source>
        <strain>Henan</strain>
    </source>
</reference>
<dbReference type="Proteomes" id="UP000008909">
    <property type="component" value="Unassembled WGS sequence"/>
</dbReference>
<protein>
    <recommendedName>
        <fullName evidence="1">Ig-like domain-containing protein</fullName>
    </recommendedName>
</protein>